<organism evidence="2 3">
    <name type="scientific">Paenibacillus zeirhizosphaerae</name>
    <dbReference type="NCBI Taxonomy" id="2987519"/>
    <lineage>
        <taxon>Bacteria</taxon>
        <taxon>Bacillati</taxon>
        <taxon>Bacillota</taxon>
        <taxon>Bacilli</taxon>
        <taxon>Bacillales</taxon>
        <taxon>Paenibacillaceae</taxon>
        <taxon>Paenibacillus</taxon>
    </lineage>
</organism>
<dbReference type="SUPFAM" id="SSF55781">
    <property type="entry name" value="GAF domain-like"/>
    <property type="match status" value="1"/>
</dbReference>
<protein>
    <submittedName>
        <fullName evidence="2">GAF domain-containing protein</fullName>
    </submittedName>
</protein>
<gene>
    <name evidence="2" type="ORF">OIN60_04575</name>
</gene>
<sequence>MIDLLPEIKGELDSLRKLISCDVAAVAWIHSSHNSFRWRYVSGSRSDRYQRISFKIGYGISGMAVRLGRPLETSPLLQDTYSLKQESALMLAEQLHSAFATPIFGTNHLPQGVVLVGKRSTYSFVAHDIALVEQTARRLGALKLSLS</sequence>
<evidence type="ECO:0000313" key="2">
    <source>
        <dbReference type="EMBL" id="MDP4096062.1"/>
    </source>
</evidence>
<reference evidence="2 3" key="1">
    <citation type="submission" date="2022-10" db="EMBL/GenBank/DDBJ databases">
        <title>Paenibacillus description and whole genome data of maize root bacterial community.</title>
        <authorList>
            <person name="Marton D."/>
            <person name="Farkas M."/>
            <person name="Cserhati M."/>
        </authorList>
    </citation>
    <scope>NUCLEOTIDE SEQUENCE [LARGE SCALE GENOMIC DNA]</scope>
    <source>
        <strain evidence="2 3">P96</strain>
    </source>
</reference>
<dbReference type="Pfam" id="PF13185">
    <property type="entry name" value="GAF_2"/>
    <property type="match status" value="1"/>
</dbReference>
<feature type="domain" description="GAF" evidence="1">
    <location>
        <begin position="13"/>
        <end position="140"/>
    </location>
</feature>
<dbReference type="Proteomes" id="UP001241848">
    <property type="component" value="Unassembled WGS sequence"/>
</dbReference>
<comment type="caution">
    <text evidence="2">The sequence shown here is derived from an EMBL/GenBank/DDBJ whole genome shotgun (WGS) entry which is preliminary data.</text>
</comment>
<dbReference type="Gene3D" id="3.30.450.40">
    <property type="match status" value="1"/>
</dbReference>
<accession>A0ABT9FMW6</accession>
<evidence type="ECO:0000259" key="1">
    <source>
        <dbReference type="Pfam" id="PF13185"/>
    </source>
</evidence>
<evidence type="ECO:0000313" key="3">
    <source>
        <dbReference type="Proteomes" id="UP001241848"/>
    </source>
</evidence>
<dbReference type="InterPro" id="IPR003018">
    <property type="entry name" value="GAF"/>
</dbReference>
<dbReference type="InterPro" id="IPR029016">
    <property type="entry name" value="GAF-like_dom_sf"/>
</dbReference>
<dbReference type="EMBL" id="JAPCKK010000010">
    <property type="protein sequence ID" value="MDP4096062.1"/>
    <property type="molecule type" value="Genomic_DNA"/>
</dbReference>
<proteinExistence type="predicted"/>
<dbReference type="RefSeq" id="WP_305753689.1">
    <property type="nucleotide sequence ID" value="NZ_JAPCKK010000010.1"/>
</dbReference>
<name>A0ABT9FMW6_9BACL</name>
<keyword evidence="3" id="KW-1185">Reference proteome</keyword>